<proteinExistence type="predicted"/>
<dbReference type="InterPro" id="IPR029058">
    <property type="entry name" value="AB_hydrolase_fold"/>
</dbReference>
<organism evidence="3 4">
    <name type="scientific">Sphingobium tyrosinilyticum</name>
    <dbReference type="NCBI Taxonomy" id="2715436"/>
    <lineage>
        <taxon>Bacteria</taxon>
        <taxon>Pseudomonadati</taxon>
        <taxon>Pseudomonadota</taxon>
        <taxon>Alphaproteobacteria</taxon>
        <taxon>Sphingomonadales</taxon>
        <taxon>Sphingomonadaceae</taxon>
        <taxon>Sphingobium</taxon>
    </lineage>
</organism>
<gene>
    <name evidence="3" type="ORF">ACFO3E_17465</name>
</gene>
<dbReference type="PANTHER" id="PTHR43056:SF10">
    <property type="entry name" value="COCE_NOND FAMILY, PUTATIVE (AFU_ORTHOLOGUE AFUA_7G00600)-RELATED"/>
    <property type="match status" value="1"/>
</dbReference>
<dbReference type="EMBL" id="JBHSFZ010000063">
    <property type="protein sequence ID" value="MFC4595942.1"/>
    <property type="molecule type" value="Genomic_DNA"/>
</dbReference>
<dbReference type="GO" id="GO:0016787">
    <property type="term" value="F:hydrolase activity"/>
    <property type="evidence" value="ECO:0007669"/>
    <property type="project" value="UniProtKB-KW"/>
</dbReference>
<dbReference type="Pfam" id="PF08530">
    <property type="entry name" value="PepX_C"/>
    <property type="match status" value="1"/>
</dbReference>
<dbReference type="RefSeq" id="WP_380806790.1">
    <property type="nucleotide sequence ID" value="NZ_JBHSFZ010000063.1"/>
</dbReference>
<dbReference type="Proteomes" id="UP001595957">
    <property type="component" value="Unassembled WGS sequence"/>
</dbReference>
<dbReference type="SMART" id="SM00939">
    <property type="entry name" value="PepX_C"/>
    <property type="match status" value="1"/>
</dbReference>
<comment type="caution">
    <text evidence="3">The sequence shown here is derived from an EMBL/GenBank/DDBJ whole genome shotgun (WGS) entry which is preliminary data.</text>
</comment>
<name>A0ABV9F500_9SPHN</name>
<evidence type="ECO:0000313" key="3">
    <source>
        <dbReference type="EMBL" id="MFC4595942.1"/>
    </source>
</evidence>
<keyword evidence="1 3" id="KW-0378">Hydrolase</keyword>
<accession>A0ABV9F500</accession>
<dbReference type="InterPro" id="IPR013736">
    <property type="entry name" value="Xaa-Pro_dipept_C"/>
</dbReference>
<dbReference type="Gene3D" id="1.10.3020.10">
    <property type="entry name" value="alpha-amino acid ester hydrolase ( Helical cap domain)"/>
    <property type="match status" value="1"/>
</dbReference>
<dbReference type="InterPro" id="IPR008979">
    <property type="entry name" value="Galactose-bd-like_sf"/>
</dbReference>
<sequence length="560" mass="61504">MTVTVEADMPVPMRDGTVLRADVYTPDGDGPWPVLLSRTPYGRAAPDHLMVLEPVRAAQKGFIIVHQDTRSRGGSEGEWMPFRHEYDDGYDTVEWAARLPKANGRVGMFGGSYVGNTQWRAAAAQPPSLGAISPMVTWCDPMDGLYGRGGAIEWGLELPWTTQMGFEYLAKNPALPPEEKARLAGELLADVDGMKDRGYWDLPVRRSPTLEKYKLPGLGAIRAIDQPETVSWCRVAGQHDRIDVPSLHWGGWYDIFLQGTLDNYVAMAEAGKDARLLVGPWTHGVFRDPIGDLCFGAMASRLYAPVHPHGDTNDFQLAWFRRHLATDAGVTLPDTPVRIFVMGRNEWRDEPAWPLARARTEQHFLRNGGGLTTGNPDAAEDVSTFIYDPADPVPTLGGPLVMAAAYPAGPLDQAPVEARDDVLVFTSAPLEEEVEVTGRIRVVLHAASSAPSTDWVARLCDVHPDGRSIILADGITRVVTGADAIDRHEIDLWSTSNVFLPGHRIRVQVTSSCFPRWDRNLNTGDQDGTAMQVARQRIFHDADRPSFIELPVVPGGQASA</sequence>
<evidence type="ECO:0000313" key="4">
    <source>
        <dbReference type="Proteomes" id="UP001595957"/>
    </source>
</evidence>
<dbReference type="SUPFAM" id="SSF49785">
    <property type="entry name" value="Galactose-binding domain-like"/>
    <property type="match status" value="1"/>
</dbReference>
<dbReference type="InterPro" id="IPR000383">
    <property type="entry name" value="Xaa-Pro-like_dom"/>
</dbReference>
<dbReference type="NCBIfam" id="TIGR00976">
    <property type="entry name" value="CocE_NonD"/>
    <property type="match status" value="1"/>
</dbReference>
<dbReference type="Gene3D" id="3.40.50.1820">
    <property type="entry name" value="alpha/beta hydrolase"/>
    <property type="match status" value="1"/>
</dbReference>
<dbReference type="SUPFAM" id="SSF53474">
    <property type="entry name" value="alpha/beta-Hydrolases"/>
    <property type="match status" value="1"/>
</dbReference>
<reference evidence="4" key="1">
    <citation type="journal article" date="2019" name="Int. J. Syst. Evol. Microbiol.">
        <title>The Global Catalogue of Microorganisms (GCM) 10K type strain sequencing project: providing services to taxonomists for standard genome sequencing and annotation.</title>
        <authorList>
            <consortium name="The Broad Institute Genomics Platform"/>
            <consortium name="The Broad Institute Genome Sequencing Center for Infectious Disease"/>
            <person name="Wu L."/>
            <person name="Ma J."/>
        </authorList>
    </citation>
    <scope>NUCLEOTIDE SEQUENCE [LARGE SCALE GENOMIC DNA]</scope>
    <source>
        <strain evidence="4">NBRC 103632</strain>
    </source>
</reference>
<evidence type="ECO:0000256" key="1">
    <source>
        <dbReference type="ARBA" id="ARBA00022801"/>
    </source>
</evidence>
<dbReference type="InterPro" id="IPR050585">
    <property type="entry name" value="Xaa-Pro_dipeptidyl-ppase/CocE"/>
</dbReference>
<dbReference type="PANTHER" id="PTHR43056">
    <property type="entry name" value="PEPTIDASE S9 PROLYL OLIGOPEPTIDASE"/>
    <property type="match status" value="1"/>
</dbReference>
<dbReference type="Gene3D" id="2.60.120.260">
    <property type="entry name" value="Galactose-binding domain-like"/>
    <property type="match status" value="1"/>
</dbReference>
<keyword evidence="4" id="KW-1185">Reference proteome</keyword>
<protein>
    <submittedName>
        <fullName evidence="3">CocE/NonD family hydrolase</fullName>
    </submittedName>
</protein>
<evidence type="ECO:0000259" key="2">
    <source>
        <dbReference type="SMART" id="SM00939"/>
    </source>
</evidence>
<feature type="domain" description="Xaa-Pro dipeptidyl-peptidase C-terminal" evidence="2">
    <location>
        <begin position="317"/>
        <end position="549"/>
    </location>
</feature>
<dbReference type="InterPro" id="IPR005674">
    <property type="entry name" value="CocE/Ser_esterase"/>
</dbReference>
<dbReference type="Pfam" id="PF02129">
    <property type="entry name" value="Peptidase_S15"/>
    <property type="match status" value="1"/>
</dbReference>